<dbReference type="EMBL" id="JAOTOJ010000002">
    <property type="protein sequence ID" value="KAK9406796.1"/>
    <property type="molecule type" value="Genomic_DNA"/>
</dbReference>
<dbReference type="Proteomes" id="UP001474421">
    <property type="component" value="Unassembled WGS sequence"/>
</dbReference>
<feature type="transmembrane region" description="Helical" evidence="1">
    <location>
        <begin position="6"/>
        <end position="23"/>
    </location>
</feature>
<evidence type="ECO:0000256" key="1">
    <source>
        <dbReference type="SAM" id="Phobius"/>
    </source>
</evidence>
<organism evidence="2 3">
    <name type="scientific">Crotalus adamanteus</name>
    <name type="common">Eastern diamondback rattlesnake</name>
    <dbReference type="NCBI Taxonomy" id="8729"/>
    <lineage>
        <taxon>Eukaryota</taxon>
        <taxon>Metazoa</taxon>
        <taxon>Chordata</taxon>
        <taxon>Craniata</taxon>
        <taxon>Vertebrata</taxon>
        <taxon>Euteleostomi</taxon>
        <taxon>Lepidosauria</taxon>
        <taxon>Squamata</taxon>
        <taxon>Bifurcata</taxon>
        <taxon>Unidentata</taxon>
        <taxon>Episquamata</taxon>
        <taxon>Toxicofera</taxon>
        <taxon>Serpentes</taxon>
        <taxon>Colubroidea</taxon>
        <taxon>Viperidae</taxon>
        <taxon>Crotalinae</taxon>
        <taxon>Crotalus</taxon>
    </lineage>
</organism>
<name>A0AAW1BY15_CROAD</name>
<dbReference type="AlphaFoldDB" id="A0AAW1BY15"/>
<keyword evidence="1" id="KW-0472">Membrane</keyword>
<protein>
    <submittedName>
        <fullName evidence="2">CYP2B4: Cytochrome protein</fullName>
    </submittedName>
</protein>
<sequence length="69" mass="8155">MQVDLISGAAILLIVFLFTLWAFQFQQRRGRFPPGPRPWLFLGNLLQKDIFPLYKTYSKVRQSLIWLLS</sequence>
<keyword evidence="3" id="KW-1185">Reference proteome</keyword>
<reference evidence="2 3" key="1">
    <citation type="journal article" date="2024" name="Proc. Natl. Acad. Sci. U.S.A.">
        <title>The genetic regulatory architecture and epigenomic basis for age-related changes in rattlesnake venom.</title>
        <authorList>
            <person name="Hogan M.P."/>
            <person name="Holding M.L."/>
            <person name="Nystrom G.S."/>
            <person name="Colston T.J."/>
            <person name="Bartlett D.A."/>
            <person name="Mason A.J."/>
            <person name="Ellsworth S.A."/>
            <person name="Rautsaw R.M."/>
            <person name="Lawrence K.C."/>
            <person name="Strickland J.L."/>
            <person name="He B."/>
            <person name="Fraser P."/>
            <person name="Margres M.J."/>
            <person name="Gilbert D.M."/>
            <person name="Gibbs H.L."/>
            <person name="Parkinson C.L."/>
            <person name="Rokyta D.R."/>
        </authorList>
    </citation>
    <scope>NUCLEOTIDE SEQUENCE [LARGE SCALE GENOMIC DNA]</scope>
    <source>
        <strain evidence="2">DRR0105</strain>
    </source>
</reference>
<keyword evidence="1" id="KW-0812">Transmembrane</keyword>
<evidence type="ECO:0000313" key="3">
    <source>
        <dbReference type="Proteomes" id="UP001474421"/>
    </source>
</evidence>
<gene>
    <name evidence="2" type="ORF">NXF25_005570</name>
</gene>
<accession>A0AAW1BY15</accession>
<proteinExistence type="predicted"/>
<comment type="caution">
    <text evidence="2">The sequence shown here is derived from an EMBL/GenBank/DDBJ whole genome shotgun (WGS) entry which is preliminary data.</text>
</comment>
<keyword evidence="1" id="KW-1133">Transmembrane helix</keyword>
<evidence type="ECO:0000313" key="2">
    <source>
        <dbReference type="EMBL" id="KAK9406796.1"/>
    </source>
</evidence>